<gene>
    <name evidence="1" type="ORF">R1flu_020679</name>
</gene>
<dbReference type="AlphaFoldDB" id="A0ABD1ZPA6"/>
<accession>A0ABD1ZPA6</accession>
<reference evidence="1 2" key="1">
    <citation type="submission" date="2024-09" db="EMBL/GenBank/DDBJ databases">
        <title>Chromosome-scale assembly of Riccia fluitans.</title>
        <authorList>
            <person name="Paukszto L."/>
            <person name="Sawicki J."/>
            <person name="Karawczyk K."/>
            <person name="Piernik-Szablinska J."/>
            <person name="Szczecinska M."/>
            <person name="Mazdziarz M."/>
        </authorList>
    </citation>
    <scope>NUCLEOTIDE SEQUENCE [LARGE SCALE GENOMIC DNA]</scope>
    <source>
        <strain evidence="1">Rf_01</strain>
        <tissue evidence="1">Aerial parts of the thallus</tissue>
    </source>
</reference>
<sequence length="90" mass="10257">MLRISNANGRGSPDIYSGPFSLLGRSSQAGLERRRPYDQDLVLPYLHTFHAVKKNEEGAIELLLSMKQSAVKLPSWIWKLRRSQVHIKTP</sequence>
<organism evidence="1 2">
    <name type="scientific">Riccia fluitans</name>
    <dbReference type="NCBI Taxonomy" id="41844"/>
    <lineage>
        <taxon>Eukaryota</taxon>
        <taxon>Viridiplantae</taxon>
        <taxon>Streptophyta</taxon>
        <taxon>Embryophyta</taxon>
        <taxon>Marchantiophyta</taxon>
        <taxon>Marchantiopsida</taxon>
        <taxon>Marchantiidae</taxon>
        <taxon>Marchantiales</taxon>
        <taxon>Ricciaceae</taxon>
        <taxon>Riccia</taxon>
    </lineage>
</organism>
<name>A0ABD1ZPA6_9MARC</name>
<keyword evidence="2" id="KW-1185">Reference proteome</keyword>
<comment type="caution">
    <text evidence="1">The sequence shown here is derived from an EMBL/GenBank/DDBJ whole genome shotgun (WGS) entry which is preliminary data.</text>
</comment>
<evidence type="ECO:0000313" key="1">
    <source>
        <dbReference type="EMBL" id="KAL2652551.1"/>
    </source>
</evidence>
<dbReference type="Proteomes" id="UP001605036">
    <property type="component" value="Unassembled WGS sequence"/>
</dbReference>
<evidence type="ECO:0000313" key="2">
    <source>
        <dbReference type="Proteomes" id="UP001605036"/>
    </source>
</evidence>
<dbReference type="EMBL" id="JBHFFA010000001">
    <property type="protein sequence ID" value="KAL2652551.1"/>
    <property type="molecule type" value="Genomic_DNA"/>
</dbReference>
<proteinExistence type="predicted"/>
<protein>
    <submittedName>
        <fullName evidence="1">Uncharacterized protein</fullName>
    </submittedName>
</protein>